<dbReference type="AlphaFoldDB" id="A0A9P1N6E3"/>
<keyword evidence="1" id="KW-0732">Signal</keyword>
<feature type="chain" id="PRO_5040308865" description="T20D4.11-like domain-containing protein" evidence="1">
    <location>
        <begin position="21"/>
        <end position="187"/>
    </location>
</feature>
<comment type="caution">
    <text evidence="3">The sequence shown here is derived from an EMBL/GenBank/DDBJ whole genome shotgun (WGS) entry which is preliminary data.</text>
</comment>
<gene>
    <name evidence="3" type="ORF">CAMP_LOCUS15450</name>
</gene>
<feature type="signal peptide" evidence="1">
    <location>
        <begin position="1"/>
        <end position="20"/>
    </location>
</feature>
<dbReference type="Proteomes" id="UP001152747">
    <property type="component" value="Unassembled WGS sequence"/>
</dbReference>
<evidence type="ECO:0000313" key="3">
    <source>
        <dbReference type="EMBL" id="CAI5452813.1"/>
    </source>
</evidence>
<evidence type="ECO:0000259" key="2">
    <source>
        <dbReference type="Pfam" id="PF01579"/>
    </source>
</evidence>
<dbReference type="Pfam" id="PF01579">
    <property type="entry name" value="DUF19"/>
    <property type="match status" value="1"/>
</dbReference>
<sequence length="187" mass="21496">MKWFISIFIFSLIFIQTTFTKPTDSFSSSTENPCWVKSKSSLSSYLFSTIFVNVKEGRGYDIIANNCWEFYNSGISQPECGQELTKSLKVYENDCSSFEHLSTKPVGECIQKIRSENSTCSQEYFGTTLSFISLRGKNETSPYYCNNYFGLQNCMRSVIIRNCGLNFWNDYKVGMTKSEVNCDFENI</sequence>
<evidence type="ECO:0000256" key="1">
    <source>
        <dbReference type="SAM" id="SignalP"/>
    </source>
</evidence>
<proteinExistence type="predicted"/>
<dbReference type="InterPro" id="IPR002542">
    <property type="entry name" value="T20D4.11-like_dom"/>
</dbReference>
<keyword evidence="4" id="KW-1185">Reference proteome</keyword>
<accession>A0A9P1N6E3</accession>
<dbReference type="EMBL" id="CANHGI010000005">
    <property type="protein sequence ID" value="CAI5452813.1"/>
    <property type="molecule type" value="Genomic_DNA"/>
</dbReference>
<protein>
    <recommendedName>
        <fullName evidence="2">T20D4.11-like domain-containing protein</fullName>
    </recommendedName>
</protein>
<evidence type="ECO:0000313" key="4">
    <source>
        <dbReference type="Proteomes" id="UP001152747"/>
    </source>
</evidence>
<reference evidence="3" key="1">
    <citation type="submission" date="2022-11" db="EMBL/GenBank/DDBJ databases">
        <authorList>
            <person name="Kikuchi T."/>
        </authorList>
    </citation>
    <scope>NUCLEOTIDE SEQUENCE</scope>
    <source>
        <strain evidence="3">PS1010</strain>
    </source>
</reference>
<organism evidence="3 4">
    <name type="scientific">Caenorhabditis angaria</name>
    <dbReference type="NCBI Taxonomy" id="860376"/>
    <lineage>
        <taxon>Eukaryota</taxon>
        <taxon>Metazoa</taxon>
        <taxon>Ecdysozoa</taxon>
        <taxon>Nematoda</taxon>
        <taxon>Chromadorea</taxon>
        <taxon>Rhabditida</taxon>
        <taxon>Rhabditina</taxon>
        <taxon>Rhabditomorpha</taxon>
        <taxon>Rhabditoidea</taxon>
        <taxon>Rhabditidae</taxon>
        <taxon>Peloderinae</taxon>
        <taxon>Caenorhabditis</taxon>
    </lineage>
</organism>
<name>A0A9P1N6E3_9PELO</name>
<feature type="domain" description="T20D4.11-like" evidence="2">
    <location>
        <begin position="52"/>
        <end position="177"/>
    </location>
</feature>